<dbReference type="PANTHER" id="PTHR24347">
    <property type="entry name" value="SERINE/THREONINE-PROTEIN KINASE"/>
    <property type="match status" value="1"/>
</dbReference>
<evidence type="ECO:0000256" key="1">
    <source>
        <dbReference type="SAM" id="MobiDB-lite"/>
    </source>
</evidence>
<protein>
    <recommendedName>
        <fullName evidence="2">Protein kinase domain-containing protein</fullName>
    </recommendedName>
</protein>
<dbReference type="SMART" id="SM00220">
    <property type="entry name" value="S_TKc"/>
    <property type="match status" value="1"/>
</dbReference>
<feature type="region of interest" description="Disordered" evidence="1">
    <location>
        <begin position="1"/>
        <end position="20"/>
    </location>
</feature>
<dbReference type="Gene3D" id="3.30.200.20">
    <property type="entry name" value="Phosphorylase Kinase, domain 1"/>
    <property type="match status" value="1"/>
</dbReference>
<dbReference type="EMBL" id="KZ508046">
    <property type="protein sequence ID" value="PKU35780.1"/>
    <property type="molecule type" value="Genomic_DNA"/>
</dbReference>
<sequence length="232" mass="26069">MKSELHAATQHFPAAATEEDSEIIAPSEPFPTYQTYAFQTEIKRGRFSIVRQCREKVSGKTLAAKIVPYWQEDKQTVLLEYQVLRKLHHTNIAQLKGAYVSPRHLVLIQEMCVGPELLHSLALRLSANYPVSSDVACEFLRTARKGKVKLTRCYAGLSGGAVAFLQSTLCANPWGRPSASECLQSPWLQETGLDNRQQALVTFPTTKLRNFLTEREKKRGLLCSKYGLMIAQ</sequence>
<dbReference type="Gene3D" id="1.10.510.10">
    <property type="entry name" value="Transferase(Phosphotransferase) domain 1"/>
    <property type="match status" value="1"/>
</dbReference>
<evidence type="ECO:0000313" key="3">
    <source>
        <dbReference type="EMBL" id="PKU35780.1"/>
    </source>
</evidence>
<keyword evidence="4" id="KW-1185">Reference proteome</keyword>
<dbReference type="GO" id="GO:0004672">
    <property type="term" value="F:protein kinase activity"/>
    <property type="evidence" value="ECO:0007669"/>
    <property type="project" value="InterPro"/>
</dbReference>
<dbReference type="AlphaFoldDB" id="A0A2I0TPR9"/>
<dbReference type="InterPro" id="IPR000719">
    <property type="entry name" value="Prot_kinase_dom"/>
</dbReference>
<proteinExistence type="predicted"/>
<gene>
    <name evidence="3" type="ORF">llap_13919</name>
</gene>
<reference evidence="4" key="2">
    <citation type="submission" date="2017-12" db="EMBL/GenBank/DDBJ databases">
        <title>Genome sequence of the Bar-tailed Godwit (Limosa lapponica baueri).</title>
        <authorList>
            <person name="Lima N.C.B."/>
            <person name="Parody-Merino A.M."/>
            <person name="Battley P.F."/>
            <person name="Fidler A.E."/>
            <person name="Prosdocimi F."/>
        </authorList>
    </citation>
    <scope>NUCLEOTIDE SEQUENCE [LARGE SCALE GENOMIC DNA]</scope>
</reference>
<evidence type="ECO:0000259" key="2">
    <source>
        <dbReference type="PROSITE" id="PS50011"/>
    </source>
</evidence>
<feature type="domain" description="Protein kinase" evidence="2">
    <location>
        <begin position="36"/>
        <end position="232"/>
    </location>
</feature>
<dbReference type="PROSITE" id="PS50011">
    <property type="entry name" value="PROTEIN_KINASE_DOM"/>
    <property type="match status" value="1"/>
</dbReference>
<dbReference type="OrthoDB" id="2570713at2759"/>
<dbReference type="SUPFAM" id="SSF56112">
    <property type="entry name" value="Protein kinase-like (PK-like)"/>
    <property type="match status" value="1"/>
</dbReference>
<accession>A0A2I0TPR9</accession>
<evidence type="ECO:0000313" key="4">
    <source>
        <dbReference type="Proteomes" id="UP000233556"/>
    </source>
</evidence>
<dbReference type="Pfam" id="PF00069">
    <property type="entry name" value="Pkinase"/>
    <property type="match status" value="1"/>
</dbReference>
<organism evidence="3 4">
    <name type="scientific">Limosa lapponica baueri</name>
    <dbReference type="NCBI Taxonomy" id="1758121"/>
    <lineage>
        <taxon>Eukaryota</taxon>
        <taxon>Metazoa</taxon>
        <taxon>Chordata</taxon>
        <taxon>Craniata</taxon>
        <taxon>Vertebrata</taxon>
        <taxon>Euteleostomi</taxon>
        <taxon>Archelosauria</taxon>
        <taxon>Archosauria</taxon>
        <taxon>Dinosauria</taxon>
        <taxon>Saurischia</taxon>
        <taxon>Theropoda</taxon>
        <taxon>Coelurosauria</taxon>
        <taxon>Aves</taxon>
        <taxon>Neognathae</taxon>
        <taxon>Neoaves</taxon>
        <taxon>Charadriiformes</taxon>
        <taxon>Scolopacidae</taxon>
        <taxon>Limosa</taxon>
    </lineage>
</organism>
<reference evidence="4" key="1">
    <citation type="submission" date="2017-11" db="EMBL/GenBank/DDBJ databases">
        <authorList>
            <person name="Lima N.C."/>
            <person name="Parody-Merino A.M."/>
            <person name="Battley P.F."/>
            <person name="Fidler A.E."/>
            <person name="Prosdocimi F."/>
        </authorList>
    </citation>
    <scope>NUCLEOTIDE SEQUENCE [LARGE SCALE GENOMIC DNA]</scope>
</reference>
<name>A0A2I0TPR9_LIMLA</name>
<dbReference type="GO" id="GO:0005524">
    <property type="term" value="F:ATP binding"/>
    <property type="evidence" value="ECO:0007669"/>
    <property type="project" value="InterPro"/>
</dbReference>
<dbReference type="InterPro" id="IPR011009">
    <property type="entry name" value="Kinase-like_dom_sf"/>
</dbReference>
<dbReference type="Proteomes" id="UP000233556">
    <property type="component" value="Unassembled WGS sequence"/>
</dbReference>